<dbReference type="InterPro" id="IPR029130">
    <property type="entry name" value="Acid_ceramidase_N"/>
</dbReference>
<evidence type="ECO:0000259" key="2">
    <source>
        <dbReference type="Pfam" id="PF15508"/>
    </source>
</evidence>
<evidence type="ECO:0000313" key="3">
    <source>
        <dbReference type="EMBL" id="KAK9425594.1"/>
    </source>
</evidence>
<proteinExistence type="predicted"/>
<dbReference type="PANTHER" id="PTHR28583">
    <property type="entry name" value="ACID AMIDASE"/>
    <property type="match status" value="1"/>
</dbReference>
<comment type="caution">
    <text evidence="3">The sequence shown here is derived from an EMBL/GenBank/DDBJ whole genome shotgun (WGS) entry which is preliminary data.</text>
</comment>
<sequence length="411" mass="46083">MAQTSPKDPIPTYQIDLSRPPETRYDEISRDFGPRMRSLQGLFDEVLATFLPIAILRRTIARVARLLVRRVYDEEEMLELKGIARATGVELYLLVTLNNLLDCLLGCTSGAAMVNPSKGRRKGVSPHLDEPRLMHFRTLDWGMDGLRDLLVILEFVDSRNSGSKVLARSITYAGFVGTLTAVREDLSLSLNFRPNHVCSTRTLRHHQLMVLLGRRRSVGSVLRSTILDTQFDLADAAGVPGLIERANKLAGIQTAPCYLILCDGSEVAVLEKDFTTGKVRSSKDFMVHTNHDVDHPINPNPKEYSDSSMLGHEEWLEESTHRKECFEMKWARHCKKCQTNSLQGDDGIKLTTIESSSSRGTSAVYPVEEPTLKRWVRSGTTMAECTHFACIMDPGSGQIRWIQRGPVAQEE</sequence>
<name>A0ABR2VGG3_9PEZI</name>
<dbReference type="Gene3D" id="3.60.60.10">
    <property type="entry name" value="Penicillin V Acylase, Chain A"/>
    <property type="match status" value="1"/>
</dbReference>
<keyword evidence="4" id="KW-1185">Reference proteome</keyword>
<protein>
    <recommendedName>
        <fullName evidence="1">ceramidase</fullName>
        <ecNumber evidence="1">3.5.1.23</ecNumber>
    </recommendedName>
</protein>
<reference evidence="3 4" key="1">
    <citation type="journal article" date="2024" name="J. Plant Pathol.">
        <title>Sequence and assembly of the genome of Seiridium unicorne, isolate CBS 538.82, causal agent of cypress canker disease.</title>
        <authorList>
            <person name="Scali E."/>
            <person name="Rocca G.D."/>
            <person name="Danti R."/>
            <person name="Garbelotto M."/>
            <person name="Barberini S."/>
            <person name="Baroncelli R."/>
            <person name="Emiliani G."/>
        </authorList>
    </citation>
    <scope>NUCLEOTIDE SEQUENCE [LARGE SCALE GENOMIC DNA]</scope>
    <source>
        <strain evidence="3 4">BM-138-508</strain>
    </source>
</reference>
<evidence type="ECO:0000256" key="1">
    <source>
        <dbReference type="ARBA" id="ARBA00011891"/>
    </source>
</evidence>
<dbReference type="EMBL" id="JARVKF010000013">
    <property type="protein sequence ID" value="KAK9425594.1"/>
    <property type="molecule type" value="Genomic_DNA"/>
</dbReference>
<organism evidence="3 4">
    <name type="scientific">Seiridium unicorne</name>
    <dbReference type="NCBI Taxonomy" id="138068"/>
    <lineage>
        <taxon>Eukaryota</taxon>
        <taxon>Fungi</taxon>
        <taxon>Dikarya</taxon>
        <taxon>Ascomycota</taxon>
        <taxon>Pezizomycotina</taxon>
        <taxon>Sordariomycetes</taxon>
        <taxon>Xylariomycetidae</taxon>
        <taxon>Amphisphaeriales</taxon>
        <taxon>Sporocadaceae</taxon>
        <taxon>Seiridium</taxon>
    </lineage>
</organism>
<accession>A0ABR2VGG3</accession>
<dbReference type="Proteomes" id="UP001408356">
    <property type="component" value="Unassembled WGS sequence"/>
</dbReference>
<dbReference type="EC" id="3.5.1.23" evidence="1"/>
<evidence type="ECO:0000313" key="4">
    <source>
        <dbReference type="Proteomes" id="UP001408356"/>
    </source>
</evidence>
<feature type="domain" description="Acid ceramidase N-terminal" evidence="2">
    <location>
        <begin position="9"/>
        <end position="70"/>
    </location>
</feature>
<gene>
    <name evidence="3" type="ORF">SUNI508_02955</name>
</gene>
<dbReference type="PANTHER" id="PTHR28583:SF1">
    <property type="entry name" value="ACID CERAMIDASE"/>
    <property type="match status" value="1"/>
</dbReference>
<dbReference type="Pfam" id="PF15508">
    <property type="entry name" value="NAAA-beta"/>
    <property type="match status" value="1"/>
</dbReference>